<accession>A0A1Y3QUX4</accession>
<dbReference type="eggNOG" id="COG0566">
    <property type="taxonomic scope" value="Bacteria"/>
</dbReference>
<dbReference type="Proteomes" id="UP000195772">
    <property type="component" value="Unassembled WGS sequence"/>
</dbReference>
<dbReference type="RefSeq" id="WP_022333009.1">
    <property type="nucleotide sequence ID" value="NZ_BAAFKZ010000003.1"/>
</dbReference>
<dbReference type="Proteomes" id="UP000323119">
    <property type="component" value="Unassembled WGS sequence"/>
</dbReference>
<evidence type="ECO:0000313" key="4">
    <source>
        <dbReference type="EMBL" id="KAA2563080.1"/>
    </source>
</evidence>
<evidence type="ECO:0000256" key="1">
    <source>
        <dbReference type="ARBA" id="ARBA00022603"/>
    </source>
</evidence>
<keyword evidence="1 6" id="KW-0489">Methyltransferase</keyword>
<reference evidence="4 8" key="3">
    <citation type="journal article" date="2019" name="Nat. Med.">
        <title>A library of human gut bacterial isolates paired with longitudinal multiomics data enables mechanistic microbiome research.</title>
        <authorList>
            <person name="Poyet M."/>
            <person name="Groussin M."/>
            <person name="Gibbons S.M."/>
            <person name="Avila-Pacheco J."/>
            <person name="Jiang X."/>
            <person name="Kearney S.M."/>
            <person name="Perrotta A.R."/>
            <person name="Berdy B."/>
            <person name="Zhao S."/>
            <person name="Lieberman T.D."/>
            <person name="Swanson P.K."/>
            <person name="Smith M."/>
            <person name="Roesemann S."/>
            <person name="Alexander J.E."/>
            <person name="Rich S.A."/>
            <person name="Livny J."/>
            <person name="Vlamakis H."/>
            <person name="Clish C."/>
            <person name="Bullock K."/>
            <person name="Deik A."/>
            <person name="Scott J."/>
            <person name="Pierce K.A."/>
            <person name="Xavier R.J."/>
            <person name="Alm E.J."/>
        </authorList>
    </citation>
    <scope>NUCLEOTIDE SEQUENCE [LARGE SCALE GENOMIC DNA]</scope>
    <source>
        <strain evidence="4 8">BIOML-A204</strain>
    </source>
</reference>
<evidence type="ECO:0000313" key="8">
    <source>
        <dbReference type="Proteomes" id="UP000323119"/>
    </source>
</evidence>
<dbReference type="InterPro" id="IPR001537">
    <property type="entry name" value="SpoU_MeTrfase"/>
</dbReference>
<dbReference type="Gene3D" id="3.40.1280.10">
    <property type="match status" value="1"/>
</dbReference>
<dbReference type="GO" id="GO:0005829">
    <property type="term" value="C:cytosol"/>
    <property type="evidence" value="ECO:0007669"/>
    <property type="project" value="TreeGrafter"/>
</dbReference>
<proteinExistence type="predicted"/>
<dbReference type="AlphaFoldDB" id="A0A1Y3QUX4"/>
<evidence type="ECO:0000256" key="2">
    <source>
        <dbReference type="ARBA" id="ARBA00022679"/>
    </source>
</evidence>
<dbReference type="OrthoDB" id="9795352at2"/>
<protein>
    <submittedName>
        <fullName evidence="6">RNA methyltransferase</fullName>
    </submittedName>
</protein>
<dbReference type="GO" id="GO:0008173">
    <property type="term" value="F:RNA methyltransferase activity"/>
    <property type="evidence" value="ECO:0007669"/>
    <property type="project" value="InterPro"/>
</dbReference>
<evidence type="ECO:0000313" key="6">
    <source>
        <dbReference type="EMBL" id="OUN02217.1"/>
    </source>
</evidence>
<dbReference type="GO" id="GO:0006396">
    <property type="term" value="P:RNA processing"/>
    <property type="evidence" value="ECO:0007669"/>
    <property type="project" value="InterPro"/>
</dbReference>
<evidence type="ECO:0000313" key="7">
    <source>
        <dbReference type="Proteomes" id="UP000195772"/>
    </source>
</evidence>
<dbReference type="InterPro" id="IPR004441">
    <property type="entry name" value="rRNA_MeTrfase_TrmH"/>
</dbReference>
<dbReference type="InterPro" id="IPR029028">
    <property type="entry name" value="Alpha/beta_knot_MTases"/>
</dbReference>
<keyword evidence="2 6" id="KW-0808">Transferase</keyword>
<dbReference type="PANTHER" id="PTHR46429">
    <property type="entry name" value="23S RRNA (GUANOSINE-2'-O-)-METHYLTRANSFERASE RLMB"/>
    <property type="match status" value="1"/>
</dbReference>
<evidence type="ECO:0000313" key="5">
    <source>
        <dbReference type="EMBL" id="MCQ5083071.1"/>
    </source>
</evidence>
<dbReference type="InterPro" id="IPR029026">
    <property type="entry name" value="tRNA_m1G_MTases_N"/>
</dbReference>
<gene>
    <name evidence="6" type="ORF">B5G41_12705</name>
    <name evidence="4" type="ORF">F2S36_04595</name>
    <name evidence="5" type="ORF">NE651_09225</name>
</gene>
<dbReference type="Pfam" id="PF00588">
    <property type="entry name" value="SpoU_methylase"/>
    <property type="match status" value="1"/>
</dbReference>
<name>A0A1Y3QUX4_9BACT</name>
<dbReference type="GO" id="GO:0032259">
    <property type="term" value="P:methylation"/>
    <property type="evidence" value="ECO:0007669"/>
    <property type="project" value="UniProtKB-KW"/>
</dbReference>
<reference evidence="7" key="1">
    <citation type="submission" date="2017-04" db="EMBL/GenBank/DDBJ databases">
        <title>Function of individual gut microbiota members based on whole genome sequencing of pure cultures obtained from chicken caecum.</title>
        <authorList>
            <person name="Medvecky M."/>
            <person name="Cejkova D."/>
            <person name="Polansky O."/>
            <person name="Karasova D."/>
            <person name="Kubasova T."/>
            <person name="Cizek A."/>
            <person name="Rychlik I."/>
        </authorList>
    </citation>
    <scope>NUCLEOTIDE SEQUENCE [LARGE SCALE GENOMIC DNA]</scope>
    <source>
        <strain evidence="7">An90</strain>
    </source>
</reference>
<sequence length="178" mass="19496">MRKITNEELNRPSAGEFAAMEKMPVAVVLDNVRSLQNVGAFFRTGDAFAVERIALCGITATPPNRDIHKTALGAELTVPWTYHKTTEECIARLRAEGYRVYAVEQVEGAVMLGDFRAEPGVKYALVFGNEVMGVGQQAVDMCHGAIEIPQAGTKHSINVSVSGGVVLWDFFCQIRPKR</sequence>
<dbReference type="EMBL" id="VVUY01000003">
    <property type="protein sequence ID" value="KAA2563080.1"/>
    <property type="molecule type" value="Genomic_DNA"/>
</dbReference>
<reference evidence="5" key="4">
    <citation type="submission" date="2022-06" db="EMBL/GenBank/DDBJ databases">
        <title>Isolation of gut microbiota from human fecal samples.</title>
        <authorList>
            <person name="Pamer E.G."/>
            <person name="Barat B."/>
            <person name="Waligurski E."/>
            <person name="Medina S."/>
            <person name="Paddock L."/>
            <person name="Mostad J."/>
        </authorList>
    </citation>
    <scope>NUCLEOTIDE SEQUENCE</scope>
    <source>
        <strain evidence="5">DFI.6.22</strain>
    </source>
</reference>
<dbReference type="GO" id="GO:0003723">
    <property type="term" value="F:RNA binding"/>
    <property type="evidence" value="ECO:0007669"/>
    <property type="project" value="InterPro"/>
</dbReference>
<dbReference type="CDD" id="cd18097">
    <property type="entry name" value="SpoU-like"/>
    <property type="match status" value="1"/>
</dbReference>
<dbReference type="GeneID" id="59807160"/>
<dbReference type="Proteomes" id="UP001205035">
    <property type="component" value="Unassembled WGS sequence"/>
</dbReference>
<feature type="domain" description="tRNA/rRNA methyltransferase SpoU type" evidence="3">
    <location>
        <begin position="25"/>
        <end position="168"/>
    </location>
</feature>
<dbReference type="PANTHER" id="PTHR46429:SF1">
    <property type="entry name" value="23S RRNA (GUANOSINE-2'-O-)-METHYLTRANSFERASE RLMB"/>
    <property type="match status" value="1"/>
</dbReference>
<dbReference type="SUPFAM" id="SSF75217">
    <property type="entry name" value="alpha/beta knot"/>
    <property type="match status" value="1"/>
</dbReference>
<evidence type="ECO:0000259" key="3">
    <source>
        <dbReference type="Pfam" id="PF00588"/>
    </source>
</evidence>
<reference evidence="6" key="2">
    <citation type="journal article" date="2018" name="BMC Genomics">
        <title>Whole genome sequencing and function prediction of 133 gut anaerobes isolated from chicken caecum in pure cultures.</title>
        <authorList>
            <person name="Medvecky M."/>
            <person name="Cejkova D."/>
            <person name="Polansky O."/>
            <person name="Karasova D."/>
            <person name="Kubasova T."/>
            <person name="Cizek A."/>
            <person name="Rychlik I."/>
        </authorList>
    </citation>
    <scope>NUCLEOTIDE SEQUENCE</scope>
    <source>
        <strain evidence="6">An90</strain>
    </source>
</reference>
<organism evidence="6 7">
    <name type="scientific">Alistipes onderdonkii</name>
    <dbReference type="NCBI Taxonomy" id="328813"/>
    <lineage>
        <taxon>Bacteria</taxon>
        <taxon>Pseudomonadati</taxon>
        <taxon>Bacteroidota</taxon>
        <taxon>Bacteroidia</taxon>
        <taxon>Bacteroidales</taxon>
        <taxon>Rikenellaceae</taxon>
        <taxon>Alistipes</taxon>
    </lineage>
</organism>
<dbReference type="EMBL" id="NFHB01000009">
    <property type="protein sequence ID" value="OUN02217.1"/>
    <property type="molecule type" value="Genomic_DNA"/>
</dbReference>
<dbReference type="EMBL" id="JANGBQ010000011">
    <property type="protein sequence ID" value="MCQ5083071.1"/>
    <property type="molecule type" value="Genomic_DNA"/>
</dbReference>
<comment type="caution">
    <text evidence="6">The sequence shown here is derived from an EMBL/GenBank/DDBJ whole genome shotgun (WGS) entry which is preliminary data.</text>
</comment>